<reference evidence="11" key="1">
    <citation type="submission" date="2019-08" db="EMBL/GenBank/DDBJ databases">
        <title>The genome of the North American firefly Photinus pyralis.</title>
        <authorList>
            <consortium name="Photinus pyralis genome working group"/>
            <person name="Fallon T.R."/>
            <person name="Sander Lower S.E."/>
            <person name="Weng J.-K."/>
        </authorList>
    </citation>
    <scope>NUCLEOTIDE SEQUENCE</scope>
    <source>
        <strain evidence="11">TRF0915ILg1</strain>
        <tissue evidence="11">Whole body</tissue>
    </source>
</reference>
<dbReference type="Gene3D" id="1.10.287.70">
    <property type="match status" value="1"/>
</dbReference>
<comment type="subcellular location">
    <subcellularLocation>
        <location evidence="1">Cell membrane</location>
        <topology evidence="1">Multi-pass membrane protein</topology>
    </subcellularLocation>
</comment>
<evidence type="ECO:0000313" key="11">
    <source>
        <dbReference type="EMBL" id="KAF2893932.1"/>
    </source>
</evidence>
<sequence length="358" mass="41390">MLNCLKTIGKPLGMKATFILTTTPKELMYKRSEDVYLLVGLTRDLQLLKDYDVSDCFFRDNTAWAVPIFEKSSIEVILTIFEWQVWLTIIAVLVGTTVIWWLLKRSKEHIELVSFQRSILSTFGMTLGGSTNILPKTNVLRILTIFYLLYSIEISQHFQGKLSSVLTHPGSETPISTVEELADSTLKIIGSEKISRMLLERKEKKHLKIQKRLIIRNNFNTTDNIITIAYFKNCSSIMGRKILQYAFPILIPKVHLIQDDSGLLEMELTFAMRKGHYFLDILNRFCSRITEAGIYQKMFSDTIAQSDKTTMIEKKDVKTIVLTIQHLMGLFFLWILGLTIATFVFISELCFHYRNFLR</sequence>
<evidence type="ECO:0000256" key="6">
    <source>
        <dbReference type="ARBA" id="ARBA00023136"/>
    </source>
</evidence>
<evidence type="ECO:0000256" key="3">
    <source>
        <dbReference type="ARBA" id="ARBA00022475"/>
    </source>
</evidence>
<feature type="transmembrane region" description="Helical" evidence="9">
    <location>
        <begin position="83"/>
        <end position="103"/>
    </location>
</feature>
<dbReference type="OrthoDB" id="6747238at2759"/>
<feature type="domain" description="Ionotropic glutamate receptor C-terminal" evidence="10">
    <location>
        <begin position="82"/>
        <end position="338"/>
    </location>
</feature>
<keyword evidence="7" id="KW-0675">Receptor</keyword>
<keyword evidence="3" id="KW-1003">Cell membrane</keyword>
<keyword evidence="6 9" id="KW-0472">Membrane</keyword>
<name>A0A8K0D0P3_IGNLU</name>
<accession>A0A8K0D0P3</accession>
<dbReference type="Proteomes" id="UP000801492">
    <property type="component" value="Unassembled WGS sequence"/>
</dbReference>
<evidence type="ECO:0000313" key="12">
    <source>
        <dbReference type="Proteomes" id="UP000801492"/>
    </source>
</evidence>
<comment type="caution">
    <text evidence="11">The sequence shown here is derived from an EMBL/GenBank/DDBJ whole genome shotgun (WGS) entry which is preliminary data.</text>
</comment>
<dbReference type="InterPro" id="IPR052192">
    <property type="entry name" value="Insect_Ionotropic_Sensory_Rcpt"/>
</dbReference>
<evidence type="ECO:0000256" key="4">
    <source>
        <dbReference type="ARBA" id="ARBA00022692"/>
    </source>
</evidence>
<evidence type="ECO:0000259" key="10">
    <source>
        <dbReference type="Pfam" id="PF00060"/>
    </source>
</evidence>
<dbReference type="GO" id="GO:0005886">
    <property type="term" value="C:plasma membrane"/>
    <property type="evidence" value="ECO:0007669"/>
    <property type="project" value="UniProtKB-SubCell"/>
</dbReference>
<dbReference type="GO" id="GO:0015276">
    <property type="term" value="F:ligand-gated monoatomic ion channel activity"/>
    <property type="evidence" value="ECO:0007669"/>
    <property type="project" value="InterPro"/>
</dbReference>
<evidence type="ECO:0000256" key="5">
    <source>
        <dbReference type="ARBA" id="ARBA00022989"/>
    </source>
</evidence>
<keyword evidence="12" id="KW-1185">Reference proteome</keyword>
<dbReference type="SUPFAM" id="SSF53850">
    <property type="entry name" value="Periplasmic binding protein-like II"/>
    <property type="match status" value="1"/>
</dbReference>
<evidence type="ECO:0000256" key="2">
    <source>
        <dbReference type="ARBA" id="ARBA00008685"/>
    </source>
</evidence>
<feature type="transmembrane region" description="Helical" evidence="9">
    <location>
        <begin position="320"/>
        <end position="346"/>
    </location>
</feature>
<keyword evidence="4 9" id="KW-0812">Transmembrane</keyword>
<dbReference type="PANTHER" id="PTHR42643">
    <property type="entry name" value="IONOTROPIC RECEPTOR 20A-RELATED"/>
    <property type="match status" value="1"/>
</dbReference>
<dbReference type="EMBL" id="VTPC01007531">
    <property type="protein sequence ID" value="KAF2893932.1"/>
    <property type="molecule type" value="Genomic_DNA"/>
</dbReference>
<comment type="similarity">
    <text evidence="2">Belongs to the glutamate-gated ion channel (TC 1.A.10.1) family.</text>
</comment>
<gene>
    <name evidence="11" type="ORF">ILUMI_12242</name>
</gene>
<dbReference type="Pfam" id="PF00060">
    <property type="entry name" value="Lig_chan"/>
    <property type="match status" value="1"/>
</dbReference>
<dbReference type="GO" id="GO:0050906">
    <property type="term" value="P:detection of stimulus involved in sensory perception"/>
    <property type="evidence" value="ECO:0007669"/>
    <property type="project" value="UniProtKB-ARBA"/>
</dbReference>
<evidence type="ECO:0000256" key="7">
    <source>
        <dbReference type="ARBA" id="ARBA00023170"/>
    </source>
</evidence>
<dbReference type="AlphaFoldDB" id="A0A8K0D0P3"/>
<proteinExistence type="inferred from homology"/>
<dbReference type="PANTHER" id="PTHR42643:SF38">
    <property type="entry name" value="IONOTROPIC RECEPTOR 100A"/>
    <property type="match status" value="1"/>
</dbReference>
<organism evidence="11 12">
    <name type="scientific">Ignelater luminosus</name>
    <name type="common">Cucubano</name>
    <name type="synonym">Pyrophorus luminosus</name>
    <dbReference type="NCBI Taxonomy" id="2038154"/>
    <lineage>
        <taxon>Eukaryota</taxon>
        <taxon>Metazoa</taxon>
        <taxon>Ecdysozoa</taxon>
        <taxon>Arthropoda</taxon>
        <taxon>Hexapoda</taxon>
        <taxon>Insecta</taxon>
        <taxon>Pterygota</taxon>
        <taxon>Neoptera</taxon>
        <taxon>Endopterygota</taxon>
        <taxon>Coleoptera</taxon>
        <taxon>Polyphaga</taxon>
        <taxon>Elateriformia</taxon>
        <taxon>Elateroidea</taxon>
        <taxon>Elateridae</taxon>
        <taxon>Agrypninae</taxon>
        <taxon>Pyrophorini</taxon>
        <taxon>Ignelater</taxon>
    </lineage>
</organism>
<keyword evidence="8" id="KW-0325">Glycoprotein</keyword>
<protein>
    <recommendedName>
        <fullName evidence="10">Ionotropic glutamate receptor C-terminal domain-containing protein</fullName>
    </recommendedName>
</protein>
<evidence type="ECO:0000256" key="1">
    <source>
        <dbReference type="ARBA" id="ARBA00004651"/>
    </source>
</evidence>
<evidence type="ECO:0000256" key="8">
    <source>
        <dbReference type="ARBA" id="ARBA00023180"/>
    </source>
</evidence>
<keyword evidence="5 9" id="KW-1133">Transmembrane helix</keyword>
<evidence type="ECO:0000256" key="9">
    <source>
        <dbReference type="SAM" id="Phobius"/>
    </source>
</evidence>
<dbReference type="InterPro" id="IPR001320">
    <property type="entry name" value="Iontro_rcpt_C"/>
</dbReference>